<keyword evidence="1" id="KW-0472">Membrane</keyword>
<reference evidence="2 3" key="1">
    <citation type="submission" date="2018-07" db="EMBL/GenBank/DDBJ databases">
        <title>The genomes of Aspergillus section Nigri reveals drivers in fungal speciation.</title>
        <authorList>
            <consortium name="DOE Joint Genome Institute"/>
            <person name="Vesth T.C."/>
            <person name="Nybo J."/>
            <person name="Theobald S."/>
            <person name="Brandl J."/>
            <person name="Frisvad J.C."/>
            <person name="Nielsen K.F."/>
            <person name="Lyhne E.K."/>
            <person name="Kogle M.E."/>
            <person name="Kuo A."/>
            <person name="Riley R."/>
            <person name="Clum A."/>
            <person name="Nolan M."/>
            <person name="Lipzen A."/>
            <person name="Salamov A."/>
            <person name="Henrissat B."/>
            <person name="Wiebenga A."/>
            <person name="De vries R.P."/>
            <person name="Grigoriev I.V."/>
            <person name="Mortensen U.H."/>
            <person name="Andersen M.R."/>
            <person name="Baker S.E."/>
        </authorList>
    </citation>
    <scope>NUCLEOTIDE SEQUENCE [LARGE SCALE GENOMIC DNA]</scope>
    <source>
        <strain evidence="2 3">CBS 139.54b</strain>
    </source>
</reference>
<dbReference type="GeneID" id="38135663"/>
<dbReference type="RefSeq" id="XP_026623465.1">
    <property type="nucleotide sequence ID" value="XM_026767307.1"/>
</dbReference>
<evidence type="ECO:0000313" key="3">
    <source>
        <dbReference type="Proteomes" id="UP000253729"/>
    </source>
</evidence>
<keyword evidence="3" id="KW-1185">Reference proteome</keyword>
<feature type="transmembrane region" description="Helical" evidence="1">
    <location>
        <begin position="15"/>
        <end position="34"/>
    </location>
</feature>
<accession>A0A3F3PU62</accession>
<gene>
    <name evidence="2" type="ORF">BDQ94DRAFT_149064</name>
</gene>
<dbReference type="Proteomes" id="UP000253729">
    <property type="component" value="Unassembled WGS sequence"/>
</dbReference>
<keyword evidence="1" id="KW-1133">Transmembrane helix</keyword>
<organism evidence="2 3">
    <name type="scientific">Aspergillus welwitschiae</name>
    <dbReference type="NCBI Taxonomy" id="1341132"/>
    <lineage>
        <taxon>Eukaryota</taxon>
        <taxon>Fungi</taxon>
        <taxon>Dikarya</taxon>
        <taxon>Ascomycota</taxon>
        <taxon>Pezizomycotina</taxon>
        <taxon>Eurotiomycetes</taxon>
        <taxon>Eurotiomycetidae</taxon>
        <taxon>Eurotiales</taxon>
        <taxon>Aspergillaceae</taxon>
        <taxon>Aspergillus</taxon>
        <taxon>Aspergillus subgen. Circumdati</taxon>
    </lineage>
</organism>
<keyword evidence="1" id="KW-0812">Transmembrane</keyword>
<sequence>MFETSGVLPAVCMEYLASVSYLVSSYCSQFLSWYQTKSTKTRHKCCNWDSFNAHSAMAKWSCELQSAAVFQCSPEYNVEI</sequence>
<name>A0A3F3PU62_9EURO</name>
<dbReference type="AlphaFoldDB" id="A0A3F3PU62"/>
<evidence type="ECO:0000256" key="1">
    <source>
        <dbReference type="SAM" id="Phobius"/>
    </source>
</evidence>
<protein>
    <submittedName>
        <fullName evidence="2">Uncharacterized protein</fullName>
    </submittedName>
</protein>
<evidence type="ECO:0000313" key="2">
    <source>
        <dbReference type="EMBL" id="RDH30443.1"/>
    </source>
</evidence>
<dbReference type="EMBL" id="KZ852061">
    <property type="protein sequence ID" value="RDH30443.1"/>
    <property type="molecule type" value="Genomic_DNA"/>
</dbReference>
<proteinExistence type="predicted"/>